<dbReference type="EMBL" id="LAZR01045130">
    <property type="protein sequence ID" value="KKK99608.1"/>
    <property type="molecule type" value="Genomic_DNA"/>
</dbReference>
<evidence type="ECO:0008006" key="2">
    <source>
        <dbReference type="Google" id="ProtNLM"/>
    </source>
</evidence>
<comment type="caution">
    <text evidence="1">The sequence shown here is derived from an EMBL/GenBank/DDBJ whole genome shotgun (WGS) entry which is preliminary data.</text>
</comment>
<organism evidence="1">
    <name type="scientific">marine sediment metagenome</name>
    <dbReference type="NCBI Taxonomy" id="412755"/>
    <lineage>
        <taxon>unclassified sequences</taxon>
        <taxon>metagenomes</taxon>
        <taxon>ecological metagenomes</taxon>
    </lineage>
</organism>
<dbReference type="AlphaFoldDB" id="A0A0F9A0F1"/>
<accession>A0A0F9A0F1</accession>
<evidence type="ECO:0000313" key="1">
    <source>
        <dbReference type="EMBL" id="KKK99608.1"/>
    </source>
</evidence>
<feature type="non-terminal residue" evidence="1">
    <location>
        <position position="1"/>
    </location>
</feature>
<sequence length="288" mass="34015">FYKASRPMVAASQYRHIIHASTPARNTAFHEEWENLKDLEIKLNTRFTSLHDDEDCEWITPEWVEMEREKNSDTPWYVDQNYKCMFVVYGGAVFTNVIALGDAHFPEFPFGYMDKYEAKYGGVDFNGDITGHYLIEIEYNDNFVFVLKETKFTDLRDLLNEKYEKRSIEVEDGQFNIPFCNDLRRMGFSGIYQEWNRDKKHVRVQELRNRVIVIDRLKCPLTYRNLMEASYDQKERLPKLEKRTDQHGLDGLLHAIHDRSGVIYSPKHVKKVRELFGGDGRVNPLLKV</sequence>
<protein>
    <recommendedName>
        <fullName evidence="2">Terminase large subunit gp17-like C-terminal domain-containing protein</fullName>
    </recommendedName>
</protein>
<proteinExistence type="predicted"/>
<reference evidence="1" key="1">
    <citation type="journal article" date="2015" name="Nature">
        <title>Complex archaea that bridge the gap between prokaryotes and eukaryotes.</title>
        <authorList>
            <person name="Spang A."/>
            <person name="Saw J.H."/>
            <person name="Jorgensen S.L."/>
            <person name="Zaremba-Niedzwiedzka K."/>
            <person name="Martijn J."/>
            <person name="Lind A.E."/>
            <person name="van Eijk R."/>
            <person name="Schleper C."/>
            <person name="Guy L."/>
            <person name="Ettema T.J."/>
        </authorList>
    </citation>
    <scope>NUCLEOTIDE SEQUENCE</scope>
</reference>
<gene>
    <name evidence="1" type="ORF">LCGC14_2631020</name>
</gene>
<name>A0A0F9A0F1_9ZZZZ</name>